<feature type="transmembrane region" description="Helical" evidence="1">
    <location>
        <begin position="36"/>
        <end position="58"/>
    </location>
</feature>
<gene>
    <name evidence="2" type="ORF">IX91_17655</name>
    <name evidence="3" type="ORF">VITU9109_00775</name>
</gene>
<evidence type="ECO:0000313" key="3">
    <source>
        <dbReference type="EMBL" id="EGU57140.1"/>
    </source>
</evidence>
<dbReference type="KEGG" id="vtu:IX91_17655"/>
<name>F9T3F6_9VIBR</name>
<reference evidence="3" key="1">
    <citation type="submission" date="2011-08" db="EMBL/GenBank/DDBJ databases">
        <authorList>
            <person name="Hoffman M."/>
            <person name="Strain E.A."/>
            <person name="Brown E."/>
            <person name="Allard M.W."/>
        </authorList>
    </citation>
    <scope>NUCLEOTIDE SEQUENCE</scope>
    <source>
        <strain evidence="3">ATCC 19109</strain>
    </source>
</reference>
<protein>
    <submittedName>
        <fullName evidence="2">Uncharacterized protein</fullName>
    </submittedName>
</protein>
<sequence>MNNIQLARNISRLNKTIKSLKNNEPEPKSLLERLSFILRIIGIPAVLIAAIVPVFNLVDASLVQINQRHLESIYNQRISELLESKNQELATQLLESTNNLKMDDIYFQHSQSKVLVKQVESNGIESPLMHEKLLILVRSHLKPTCLLDSFVCSRYFFRHALDNKEIFNVAKILLDHYLIKNDLLSFGQLNELINNNQFLVNKKSILELEYLKVVFGYKSDSAWRVELLNKVRRELVNIGTLNAMASLHKLNGFIFSTIGQEGNALVSWENAKAHFIKLGNLKEALSHDRRIISYHANLNQGSKTSRDEIEYLYKQHLRLAKESESKLLIARANLSYVEFMSYNIFKKGELSKDDVFRLEERLTQVEKFMKDHTYTYNLGVVMQLKSMLYRHNSDYKKAIEHGETSLNYFLDHGEINKAIFSSSFQAELYRQQSEIEAALDYYVSSLYLLEVSLNREEIDSYTYVRNVDSINNKLSELSNDEGIKLTPALRSQRAQLQLVSLGTRLDSKIDETYIEKIFTKAGNLYSFNQK</sequence>
<keyword evidence="1" id="KW-0812">Transmembrane</keyword>
<organism evidence="2 5">
    <name type="scientific">Vibrio tubiashii ATCC 19109</name>
    <dbReference type="NCBI Taxonomy" id="1051646"/>
    <lineage>
        <taxon>Bacteria</taxon>
        <taxon>Pseudomonadati</taxon>
        <taxon>Pseudomonadota</taxon>
        <taxon>Gammaproteobacteria</taxon>
        <taxon>Vibrionales</taxon>
        <taxon>Vibrionaceae</taxon>
        <taxon>Vibrio</taxon>
        <taxon>Vibrio oreintalis group</taxon>
    </lineage>
</organism>
<dbReference type="EMBL" id="CP009355">
    <property type="protein sequence ID" value="AIW15927.1"/>
    <property type="molecule type" value="Genomic_DNA"/>
</dbReference>
<reference evidence="3 4" key="2">
    <citation type="journal article" date="2012" name="Int. J. Syst. Evol. Microbiol.">
        <title>Vibrio caribbeanicus sp. nov., isolated from the marine sponge Scleritoderma cyanea.</title>
        <authorList>
            <person name="Hoffmann M."/>
            <person name="Monday S.R."/>
            <person name="Allard M.W."/>
            <person name="Strain E.A."/>
            <person name="Whittaker P."/>
            <person name="Naum M."/>
            <person name="McCarthy P.J."/>
            <person name="Lopez J.V."/>
            <person name="Fischer M."/>
            <person name="Brown E.W."/>
        </authorList>
    </citation>
    <scope>NUCLEOTIDE SEQUENCE [LARGE SCALE GENOMIC DNA]</scope>
    <source>
        <strain evidence="3 4">ATCC 19109</strain>
    </source>
</reference>
<dbReference type="RefSeq" id="WP_004744038.1">
    <property type="nucleotide sequence ID" value="NZ_AFWI01000090.1"/>
</dbReference>
<dbReference type="HOGENOM" id="CLU_513813_0_0_6"/>
<dbReference type="EMBL" id="AFWI01000090">
    <property type="protein sequence ID" value="EGU57140.1"/>
    <property type="molecule type" value="Genomic_DNA"/>
</dbReference>
<keyword evidence="4" id="KW-1185">Reference proteome</keyword>
<evidence type="ECO:0000313" key="4">
    <source>
        <dbReference type="Proteomes" id="UP000003836"/>
    </source>
</evidence>
<proteinExistence type="predicted"/>
<accession>F9T3F6</accession>
<evidence type="ECO:0000256" key="1">
    <source>
        <dbReference type="SAM" id="Phobius"/>
    </source>
</evidence>
<dbReference type="Proteomes" id="UP000003836">
    <property type="component" value="Unassembled WGS sequence"/>
</dbReference>
<dbReference type="AlphaFoldDB" id="F9T3F6"/>
<dbReference type="PATRIC" id="fig|1051646.9.peg.3449"/>
<evidence type="ECO:0000313" key="5">
    <source>
        <dbReference type="Proteomes" id="UP000030071"/>
    </source>
</evidence>
<evidence type="ECO:0000313" key="2">
    <source>
        <dbReference type="EMBL" id="AIW15927.1"/>
    </source>
</evidence>
<reference evidence="2 5" key="3">
    <citation type="submission" date="2014-08" db="EMBL/GenBank/DDBJ databases">
        <title>First Complete Genome Sequence of the Shellfish Pathogen Vibrio tubiashii.</title>
        <authorList>
            <person name="Richards G.P."/>
            <person name="Needleman D.S."/>
            <person name="Watson M.A."/>
            <person name="Bono J.L."/>
        </authorList>
    </citation>
    <scope>NUCLEOTIDE SEQUENCE [LARGE SCALE GENOMIC DNA]</scope>
    <source>
        <strain evidence="2 5">ATCC 19109</strain>
    </source>
</reference>
<keyword evidence="1" id="KW-0472">Membrane</keyword>
<keyword evidence="1" id="KW-1133">Transmembrane helix</keyword>
<dbReference type="Proteomes" id="UP000030071">
    <property type="component" value="Chromosome 2"/>
</dbReference>
<dbReference type="GeneID" id="23446559"/>